<dbReference type="AlphaFoldDB" id="A0A9W6L3Q2"/>
<dbReference type="Proteomes" id="UP001143463">
    <property type="component" value="Unassembled WGS sequence"/>
</dbReference>
<evidence type="ECO:0000256" key="1">
    <source>
        <dbReference type="SAM" id="MobiDB-lite"/>
    </source>
</evidence>
<dbReference type="RefSeq" id="WP_156067582.1">
    <property type="nucleotide sequence ID" value="NZ_BAAAUZ010000077.1"/>
</dbReference>
<keyword evidence="3" id="KW-1185">Reference proteome</keyword>
<evidence type="ECO:0000313" key="2">
    <source>
        <dbReference type="EMBL" id="GLL12382.1"/>
    </source>
</evidence>
<sequence length="134" mass="15341">MTAVEHHVKREGRGLAPHGRAPIPTPDECRRRPVTEIEVRFGRASTPGVFGQVGQKVEADAVRRGPWLILDRSWTITDPSTCRPASRLSVRLVRRQPDRRFGRPTRYRSTFGTQGLLLGFHDNSRECLWTRRSE</sequence>
<proteinExistence type="predicted"/>
<evidence type="ECO:0000313" key="3">
    <source>
        <dbReference type="Proteomes" id="UP001143463"/>
    </source>
</evidence>
<gene>
    <name evidence="2" type="ORF">GCM10017577_35230</name>
</gene>
<comment type="caution">
    <text evidence="2">The sequence shown here is derived from an EMBL/GenBank/DDBJ whole genome shotgun (WGS) entry which is preliminary data.</text>
</comment>
<dbReference type="EMBL" id="BSFQ01000013">
    <property type="protein sequence ID" value="GLL12382.1"/>
    <property type="molecule type" value="Genomic_DNA"/>
</dbReference>
<name>A0A9W6L3Q2_9PSEU</name>
<organism evidence="2 3">
    <name type="scientific">Pseudonocardia halophobica</name>
    <dbReference type="NCBI Taxonomy" id="29401"/>
    <lineage>
        <taxon>Bacteria</taxon>
        <taxon>Bacillati</taxon>
        <taxon>Actinomycetota</taxon>
        <taxon>Actinomycetes</taxon>
        <taxon>Pseudonocardiales</taxon>
        <taxon>Pseudonocardiaceae</taxon>
        <taxon>Pseudonocardia</taxon>
    </lineage>
</organism>
<accession>A0A9W6L3Q2</accession>
<feature type="compositionally biased region" description="Basic and acidic residues" evidence="1">
    <location>
        <begin position="1"/>
        <end position="13"/>
    </location>
</feature>
<protein>
    <submittedName>
        <fullName evidence="2">Uncharacterized protein</fullName>
    </submittedName>
</protein>
<reference evidence="2" key="1">
    <citation type="journal article" date="2014" name="Int. J. Syst. Evol. Microbiol.">
        <title>Complete genome sequence of Corynebacterium casei LMG S-19264T (=DSM 44701T), isolated from a smear-ripened cheese.</title>
        <authorList>
            <consortium name="US DOE Joint Genome Institute (JGI-PGF)"/>
            <person name="Walter F."/>
            <person name="Albersmeier A."/>
            <person name="Kalinowski J."/>
            <person name="Ruckert C."/>
        </authorList>
    </citation>
    <scope>NUCLEOTIDE SEQUENCE</scope>
    <source>
        <strain evidence="2">VKM Ac-1069</strain>
    </source>
</reference>
<reference evidence="2" key="2">
    <citation type="submission" date="2023-01" db="EMBL/GenBank/DDBJ databases">
        <authorList>
            <person name="Sun Q."/>
            <person name="Evtushenko L."/>
        </authorList>
    </citation>
    <scope>NUCLEOTIDE SEQUENCE</scope>
    <source>
        <strain evidence="2">VKM Ac-1069</strain>
    </source>
</reference>
<feature type="region of interest" description="Disordered" evidence="1">
    <location>
        <begin position="1"/>
        <end position="28"/>
    </location>
</feature>